<gene>
    <name evidence="1" type="ORF">CCR75_002462</name>
</gene>
<keyword evidence="2" id="KW-1185">Reference proteome</keyword>
<dbReference type="KEGG" id="blac:94346230"/>
<dbReference type="EMBL" id="SHOA02000019">
    <property type="protein sequence ID" value="TDH64751.1"/>
    <property type="molecule type" value="Genomic_DNA"/>
</dbReference>
<sequence>MLTNAACNEDRFYRMMKESLDIAMSKRLCVVLKRHMPQLEMRVLINRGLDDTKELMKKMSMVKAVCLTRN</sequence>
<evidence type="ECO:0000313" key="1">
    <source>
        <dbReference type="EMBL" id="TDH64751.1"/>
    </source>
</evidence>
<comment type="caution">
    <text evidence="1">The sequence shown here is derived from an EMBL/GenBank/DDBJ whole genome shotgun (WGS) entry which is preliminary data.</text>
</comment>
<dbReference type="GeneID" id="94346230"/>
<dbReference type="Proteomes" id="UP000294530">
    <property type="component" value="Unassembled WGS sequence"/>
</dbReference>
<reference evidence="1 2" key="1">
    <citation type="journal article" date="2021" name="Genome Biol.">
        <title>AFLAP: assembly-free linkage analysis pipeline using k-mers from genome sequencing data.</title>
        <authorList>
            <person name="Fletcher K."/>
            <person name="Zhang L."/>
            <person name="Gil J."/>
            <person name="Han R."/>
            <person name="Cavanaugh K."/>
            <person name="Michelmore R."/>
        </authorList>
    </citation>
    <scope>NUCLEOTIDE SEQUENCE [LARGE SCALE GENOMIC DNA]</scope>
    <source>
        <strain evidence="1 2">SF5</strain>
    </source>
</reference>
<dbReference type="AlphaFoldDB" id="A0A976FD84"/>
<protein>
    <submittedName>
        <fullName evidence="1">Uncharacterized protein</fullName>
    </submittedName>
</protein>
<dbReference type="RefSeq" id="XP_067814250.1">
    <property type="nucleotide sequence ID" value="XM_067960559.1"/>
</dbReference>
<proteinExistence type="predicted"/>
<accession>A0A976FD84</accession>
<name>A0A976FD84_BRELC</name>
<organism evidence="1 2">
    <name type="scientific">Bremia lactucae</name>
    <name type="common">Lettuce downy mildew</name>
    <dbReference type="NCBI Taxonomy" id="4779"/>
    <lineage>
        <taxon>Eukaryota</taxon>
        <taxon>Sar</taxon>
        <taxon>Stramenopiles</taxon>
        <taxon>Oomycota</taxon>
        <taxon>Peronosporomycetes</taxon>
        <taxon>Peronosporales</taxon>
        <taxon>Peronosporaceae</taxon>
        <taxon>Bremia</taxon>
    </lineage>
</organism>
<evidence type="ECO:0000313" key="2">
    <source>
        <dbReference type="Proteomes" id="UP000294530"/>
    </source>
</evidence>